<dbReference type="AlphaFoldDB" id="A0A1F6WQ35"/>
<organism evidence="3 4">
    <name type="scientific">Candidatus Nomurabacteria bacterium RIFCSPLOWO2_01_FULL_36_10b</name>
    <dbReference type="NCBI Taxonomy" id="1801766"/>
    <lineage>
        <taxon>Bacteria</taxon>
        <taxon>Candidatus Nomuraibacteriota</taxon>
    </lineage>
</organism>
<dbReference type="InterPro" id="IPR027417">
    <property type="entry name" value="P-loop_NTPase"/>
</dbReference>
<feature type="domain" description="TraG P-loop" evidence="2">
    <location>
        <begin position="241"/>
        <end position="548"/>
    </location>
</feature>
<comment type="caution">
    <text evidence="3">The sequence shown here is derived from an EMBL/GenBank/DDBJ whole genome shotgun (WGS) entry which is preliminary data.</text>
</comment>
<dbReference type="InterPro" id="IPR053155">
    <property type="entry name" value="F-pilin_assembly_TraC"/>
</dbReference>
<evidence type="ECO:0000256" key="1">
    <source>
        <dbReference type="SAM" id="Coils"/>
    </source>
</evidence>
<accession>A0A1F6WQ35</accession>
<evidence type="ECO:0000313" key="3">
    <source>
        <dbReference type="EMBL" id="OGI83966.1"/>
    </source>
</evidence>
<reference evidence="3 4" key="1">
    <citation type="journal article" date="2016" name="Nat. Commun.">
        <title>Thousands of microbial genomes shed light on interconnected biogeochemical processes in an aquifer system.</title>
        <authorList>
            <person name="Anantharaman K."/>
            <person name="Brown C.T."/>
            <person name="Hug L.A."/>
            <person name="Sharon I."/>
            <person name="Castelle C.J."/>
            <person name="Probst A.J."/>
            <person name="Thomas B.C."/>
            <person name="Singh A."/>
            <person name="Wilkins M.J."/>
            <person name="Karaoz U."/>
            <person name="Brodie E.L."/>
            <person name="Williams K.H."/>
            <person name="Hubbard S.S."/>
            <person name="Banfield J.F."/>
        </authorList>
    </citation>
    <scope>NUCLEOTIDE SEQUENCE [LARGE SCALE GENOMIC DNA]</scope>
</reference>
<dbReference type="Gene3D" id="1.10.8.730">
    <property type="match status" value="1"/>
</dbReference>
<sequence length="601" mass="67846">MARLGQQSLNPEDIYQAAVVELQDMLAPSAVEVRSSSMRIGDKYSKSFFTISYPSFLVAGWLSEIINLPKILDVAIHIHPVATEQVLRQFRKKVAEVESQVRLRQEKGLVRDPMLDTAYQNLESLRDKLQQSEERIFDVGLYITLYANTEDDLYKSENELRSIVESHQVYMKPALFQQQDAFLTTAPLGQDNLMVDLKLNSGPLSSFFPFISSDLTEDKGILYGVNRHNNSLIIFDRFSLPNYNSVTFATAGAGKSYATKLEVLRTMMFDTDVIIIDPEHEYKNLCEAVGGRYFGISLSSEHHINPFDVPIPQPDEDPADVLRTNVIHIVGLLRIILGGLSPEEDAIVDRAVNETYALKDITPRSDFSKVEPPLMSDFEMVLSSIEGSESLLQRLTKYTTGTWAGFINQPSNVDINKKLVVFSIRDMEDELKPAAMYIVMNYIWNMIRKEIRKRLLVVDEAWWMMKSDDTASFIFGIAKRCRKYFLGLSTITQDVGDFLVSKYGTALITNSSMQMLMKQSPATIDQLQKVFNLTDEEKMLLLEANVGEGIFFAGLQRAAIKVISSDTEDQIITTDPHQLFAVQQAQAEFAQAQAENAVNNV</sequence>
<dbReference type="InterPro" id="IPR043964">
    <property type="entry name" value="P-loop_TraG"/>
</dbReference>
<dbReference type="PANTHER" id="PTHR38467">
    <property type="match status" value="1"/>
</dbReference>
<dbReference type="Proteomes" id="UP000179448">
    <property type="component" value="Unassembled WGS sequence"/>
</dbReference>
<dbReference type="PANTHER" id="PTHR38467:SF1">
    <property type="entry name" value="CONJUGATIVE TRANSFER: ASSEMBLY"/>
    <property type="match status" value="1"/>
</dbReference>
<dbReference type="SUPFAM" id="SSF52540">
    <property type="entry name" value="P-loop containing nucleoside triphosphate hydrolases"/>
    <property type="match status" value="1"/>
</dbReference>
<evidence type="ECO:0000313" key="4">
    <source>
        <dbReference type="Proteomes" id="UP000179448"/>
    </source>
</evidence>
<keyword evidence="1" id="KW-0175">Coiled coil</keyword>
<dbReference type="EMBL" id="MFUQ01000006">
    <property type="protein sequence ID" value="OGI83966.1"/>
    <property type="molecule type" value="Genomic_DNA"/>
</dbReference>
<dbReference type="Pfam" id="PF19044">
    <property type="entry name" value="P-loop_TraG"/>
    <property type="match status" value="1"/>
</dbReference>
<protein>
    <submittedName>
        <fullName evidence="3">Conjugal transfer protein TraC</fullName>
    </submittedName>
</protein>
<feature type="coiled-coil region" evidence="1">
    <location>
        <begin position="87"/>
        <end position="135"/>
    </location>
</feature>
<gene>
    <name evidence="3" type="ORF">A2997_00065</name>
</gene>
<dbReference type="NCBIfam" id="NF045971">
    <property type="entry name" value="conju_CD1110"/>
    <property type="match status" value="1"/>
</dbReference>
<proteinExistence type="predicted"/>
<dbReference type="Gene3D" id="3.40.50.300">
    <property type="entry name" value="P-loop containing nucleotide triphosphate hydrolases"/>
    <property type="match status" value="1"/>
</dbReference>
<name>A0A1F6WQ35_9BACT</name>
<evidence type="ECO:0000259" key="2">
    <source>
        <dbReference type="Pfam" id="PF19044"/>
    </source>
</evidence>
<dbReference type="STRING" id="1801766.A2997_00065"/>